<reference evidence="2" key="2">
    <citation type="submission" date="2015-03" db="UniProtKB">
        <authorList>
            <consortium name="EnsemblPlants"/>
        </authorList>
    </citation>
    <scope>IDENTIFICATION</scope>
</reference>
<feature type="region of interest" description="Disordered" evidence="1">
    <location>
        <begin position="1"/>
        <end position="35"/>
    </location>
</feature>
<accession>A0A0D3GMW4</accession>
<dbReference type="HOGENOM" id="CLU_1941320_0_0_1"/>
<proteinExistence type="predicted"/>
<name>A0A0D3GMW4_9ORYZ</name>
<reference evidence="2" key="1">
    <citation type="journal article" date="2009" name="Rice">
        <title>De Novo Next Generation Sequencing of Plant Genomes.</title>
        <authorList>
            <person name="Rounsley S."/>
            <person name="Marri P.R."/>
            <person name="Yu Y."/>
            <person name="He R."/>
            <person name="Sisneros N."/>
            <person name="Goicoechea J.L."/>
            <person name="Lee S.J."/>
            <person name="Angelova A."/>
            <person name="Kudrna D."/>
            <person name="Luo M."/>
            <person name="Affourtit J."/>
            <person name="Desany B."/>
            <person name="Knight J."/>
            <person name="Niazi F."/>
            <person name="Egholm M."/>
            <person name="Wing R.A."/>
        </authorList>
    </citation>
    <scope>NUCLEOTIDE SEQUENCE [LARGE SCALE GENOMIC DNA]</scope>
    <source>
        <strain evidence="2">cv. IRGC 105608</strain>
    </source>
</reference>
<evidence type="ECO:0000313" key="3">
    <source>
        <dbReference type="Proteomes" id="UP000026960"/>
    </source>
</evidence>
<evidence type="ECO:0000313" key="2">
    <source>
        <dbReference type="EnsemblPlants" id="OBART07G04880.1"/>
    </source>
</evidence>
<protein>
    <submittedName>
        <fullName evidence="2">Uncharacterized protein</fullName>
    </submittedName>
</protein>
<dbReference type="Gramene" id="OBART07G04880.1">
    <property type="protein sequence ID" value="OBART07G04880.1"/>
    <property type="gene ID" value="OBART07G04880"/>
</dbReference>
<keyword evidence="3" id="KW-1185">Reference proteome</keyword>
<dbReference type="PaxDb" id="65489-OBART07G04880.1"/>
<sequence length="130" mass="14527">MEQKPSERSLQQGNNIKDAVNARGNGTRKRRYHQPRIALGKVFTQGSLKLLHLKTLVTLLGRSSLPSLQDKQLRLHLNSQPCSLTRDHLTPRNPAAANQRRGRRPANRMPKQLRTPPLRNSPASTGSSLA</sequence>
<evidence type="ECO:0000256" key="1">
    <source>
        <dbReference type="SAM" id="MobiDB-lite"/>
    </source>
</evidence>
<dbReference type="Proteomes" id="UP000026960">
    <property type="component" value="Chromosome 7"/>
</dbReference>
<organism evidence="2">
    <name type="scientific">Oryza barthii</name>
    <dbReference type="NCBI Taxonomy" id="65489"/>
    <lineage>
        <taxon>Eukaryota</taxon>
        <taxon>Viridiplantae</taxon>
        <taxon>Streptophyta</taxon>
        <taxon>Embryophyta</taxon>
        <taxon>Tracheophyta</taxon>
        <taxon>Spermatophyta</taxon>
        <taxon>Magnoliopsida</taxon>
        <taxon>Liliopsida</taxon>
        <taxon>Poales</taxon>
        <taxon>Poaceae</taxon>
        <taxon>BOP clade</taxon>
        <taxon>Oryzoideae</taxon>
        <taxon>Oryzeae</taxon>
        <taxon>Oryzinae</taxon>
        <taxon>Oryza</taxon>
    </lineage>
</organism>
<dbReference type="AlphaFoldDB" id="A0A0D3GMW4"/>
<dbReference type="EnsemblPlants" id="OBART07G04880.1">
    <property type="protein sequence ID" value="OBART07G04880.1"/>
    <property type="gene ID" value="OBART07G04880"/>
</dbReference>
<feature type="region of interest" description="Disordered" evidence="1">
    <location>
        <begin position="83"/>
        <end position="130"/>
    </location>
</feature>
<feature type="compositionally biased region" description="Polar residues" evidence="1">
    <location>
        <begin position="121"/>
        <end position="130"/>
    </location>
</feature>